<dbReference type="PANTHER" id="PTHR39175:SF1">
    <property type="entry name" value="FAMILY PROTEIN, PUTATIVE (AFU_ORTHOLOGUE AFUA_3G15060)-RELATED"/>
    <property type="match status" value="1"/>
</dbReference>
<dbReference type="AlphaFoldDB" id="A0A7W7TVM8"/>
<dbReference type="RefSeq" id="WP_181924665.1">
    <property type="nucleotide sequence ID" value="NZ_JACHJY010000001.1"/>
</dbReference>
<proteinExistence type="predicted"/>
<keyword evidence="2" id="KW-0456">Lyase</keyword>
<dbReference type="Gene3D" id="3.10.180.10">
    <property type="entry name" value="2,3-Dihydroxybiphenyl 1,2-Dioxygenase, domain 1"/>
    <property type="match status" value="1"/>
</dbReference>
<dbReference type="EMBL" id="JACHJY010000001">
    <property type="protein sequence ID" value="MBB4980138.1"/>
    <property type="molecule type" value="Genomic_DNA"/>
</dbReference>
<accession>A0A7W7TVM8</accession>
<dbReference type="InterPro" id="IPR037523">
    <property type="entry name" value="VOC_core"/>
</dbReference>
<dbReference type="PANTHER" id="PTHR39175">
    <property type="entry name" value="FAMILY PROTEIN, PUTATIVE (AFU_ORTHOLOGUE AFUA_3G15060)-RELATED"/>
    <property type="match status" value="1"/>
</dbReference>
<evidence type="ECO:0000313" key="3">
    <source>
        <dbReference type="Proteomes" id="UP000582643"/>
    </source>
</evidence>
<feature type="domain" description="VOC" evidence="1">
    <location>
        <begin position="22"/>
        <end position="136"/>
    </location>
</feature>
<dbReference type="Pfam" id="PF00903">
    <property type="entry name" value="Glyoxalase"/>
    <property type="match status" value="1"/>
</dbReference>
<name>A0A7W7TVM8_9ACTN</name>
<dbReference type="InterPro" id="IPR004360">
    <property type="entry name" value="Glyas_Fos-R_dOase_dom"/>
</dbReference>
<keyword evidence="3" id="KW-1185">Reference proteome</keyword>
<dbReference type="SUPFAM" id="SSF54593">
    <property type="entry name" value="Glyoxalase/Bleomycin resistance protein/Dihydroxybiphenyl dioxygenase"/>
    <property type="match status" value="1"/>
</dbReference>
<evidence type="ECO:0000259" key="1">
    <source>
        <dbReference type="PROSITE" id="PS51819"/>
    </source>
</evidence>
<dbReference type="GO" id="GO:0051213">
    <property type="term" value="F:dioxygenase activity"/>
    <property type="evidence" value="ECO:0007669"/>
    <property type="project" value="UniProtKB-KW"/>
</dbReference>
<sequence length="138" mass="15385">MSRRQEPLPYETTGTTTPFGLGLHHVQLSLPPGEEEVCRRFYVDVLGMTEIRKPPVLAARGGLWVRSDALEIHLGVEEDFRPARKGHPGILVADLDGLAGRLTGQGVEVTWDDDFPGHRRFYVADCHGNRLEFLSPGR</sequence>
<keyword evidence="2" id="KW-0560">Oxidoreductase</keyword>
<organism evidence="2 3">
    <name type="scientific">Streptomyces nymphaeiformis</name>
    <dbReference type="NCBI Taxonomy" id="2663842"/>
    <lineage>
        <taxon>Bacteria</taxon>
        <taxon>Bacillati</taxon>
        <taxon>Actinomycetota</taxon>
        <taxon>Actinomycetes</taxon>
        <taxon>Kitasatosporales</taxon>
        <taxon>Streptomycetaceae</taxon>
        <taxon>Streptomyces</taxon>
    </lineage>
</organism>
<evidence type="ECO:0000313" key="2">
    <source>
        <dbReference type="EMBL" id="MBB4980138.1"/>
    </source>
</evidence>
<dbReference type="PROSITE" id="PS51819">
    <property type="entry name" value="VOC"/>
    <property type="match status" value="1"/>
</dbReference>
<dbReference type="GO" id="GO:0016829">
    <property type="term" value="F:lyase activity"/>
    <property type="evidence" value="ECO:0007669"/>
    <property type="project" value="UniProtKB-KW"/>
</dbReference>
<dbReference type="Proteomes" id="UP000582643">
    <property type="component" value="Unassembled WGS sequence"/>
</dbReference>
<reference evidence="2 3" key="1">
    <citation type="submission" date="2020-08" db="EMBL/GenBank/DDBJ databases">
        <title>Genomic Encyclopedia of Type Strains, Phase III (KMG-III): the genomes of soil and plant-associated and newly described type strains.</title>
        <authorList>
            <person name="Whitman W."/>
        </authorList>
    </citation>
    <scope>NUCLEOTIDE SEQUENCE [LARGE SCALE GENOMIC DNA]</scope>
    <source>
        <strain evidence="2 3">SFB5A</strain>
    </source>
</reference>
<comment type="caution">
    <text evidence="2">The sequence shown here is derived from an EMBL/GenBank/DDBJ whole genome shotgun (WGS) entry which is preliminary data.</text>
</comment>
<gene>
    <name evidence="2" type="ORF">GGE06_001026</name>
</gene>
<keyword evidence="2" id="KW-0223">Dioxygenase</keyword>
<dbReference type="InterPro" id="IPR029068">
    <property type="entry name" value="Glyas_Bleomycin-R_OHBP_Dase"/>
</dbReference>
<protein>
    <submittedName>
        <fullName evidence="2">Catechol 2,3-dioxygenase-like lactoylglutathione lyase family enzyme</fullName>
    </submittedName>
</protein>